<dbReference type="InterPro" id="IPR011320">
    <property type="entry name" value="RNase_H1_N"/>
</dbReference>
<feature type="domain" description="Ribonuclease H1 N-terminal" evidence="2">
    <location>
        <begin position="4"/>
        <end position="48"/>
    </location>
</feature>
<gene>
    <name evidence="4" type="ORF">F5147DRAFT_147158</name>
</gene>
<keyword evidence="1" id="KW-0067">ATP-binding</keyword>
<dbReference type="EC" id="5.6.2.3" evidence="1"/>
<evidence type="ECO:0000259" key="3">
    <source>
        <dbReference type="Pfam" id="PF05970"/>
    </source>
</evidence>
<keyword evidence="1 4" id="KW-0347">Helicase</keyword>
<evidence type="ECO:0000313" key="4">
    <source>
        <dbReference type="EMBL" id="KAG2109623.1"/>
    </source>
</evidence>
<dbReference type="GO" id="GO:0006310">
    <property type="term" value="P:DNA recombination"/>
    <property type="evidence" value="ECO:0007669"/>
    <property type="project" value="UniProtKB-KW"/>
</dbReference>
<dbReference type="InterPro" id="IPR037056">
    <property type="entry name" value="RNase_H1_N_sf"/>
</dbReference>
<name>A0A9P7F8X7_9AGAM</name>
<dbReference type="SUPFAM" id="SSF55658">
    <property type="entry name" value="L9 N-domain-like"/>
    <property type="match status" value="1"/>
</dbReference>
<accession>A0A9P7F8X7</accession>
<dbReference type="EMBL" id="JABBWM010000023">
    <property type="protein sequence ID" value="KAG2109623.1"/>
    <property type="molecule type" value="Genomic_DNA"/>
</dbReference>
<dbReference type="PANTHER" id="PTHR47642">
    <property type="entry name" value="ATP-DEPENDENT DNA HELICASE"/>
    <property type="match status" value="1"/>
</dbReference>
<keyword evidence="1" id="KW-0233">DNA recombination</keyword>
<dbReference type="GO" id="GO:0005524">
    <property type="term" value="F:ATP binding"/>
    <property type="evidence" value="ECO:0007669"/>
    <property type="project" value="UniProtKB-KW"/>
</dbReference>
<dbReference type="GO" id="GO:0016787">
    <property type="term" value="F:hydrolase activity"/>
    <property type="evidence" value="ECO:0007669"/>
    <property type="project" value="UniProtKB-KW"/>
</dbReference>
<keyword evidence="1" id="KW-0227">DNA damage</keyword>
<dbReference type="OrthoDB" id="432234at2759"/>
<dbReference type="InterPro" id="IPR051055">
    <property type="entry name" value="PIF1_helicase"/>
</dbReference>
<dbReference type="SUPFAM" id="SSF52540">
    <property type="entry name" value="P-loop containing nucleoside triphosphate hydrolases"/>
    <property type="match status" value="1"/>
</dbReference>
<dbReference type="RefSeq" id="XP_041293568.1">
    <property type="nucleotide sequence ID" value="XM_041428267.1"/>
</dbReference>
<feature type="domain" description="DNA helicase Pif1-like DEAD-box helicase" evidence="3">
    <location>
        <begin position="151"/>
        <end position="254"/>
    </location>
</feature>
<evidence type="ECO:0000256" key="1">
    <source>
        <dbReference type="RuleBase" id="RU363044"/>
    </source>
</evidence>
<dbReference type="GeneID" id="64690526"/>
<protein>
    <recommendedName>
        <fullName evidence="1">ATP-dependent DNA helicase</fullName>
        <ecNumber evidence="1">5.6.2.3</ecNumber>
    </recommendedName>
</protein>
<reference evidence="4" key="1">
    <citation type="journal article" date="2020" name="New Phytol.">
        <title>Comparative genomics reveals dynamic genome evolution in host specialist ectomycorrhizal fungi.</title>
        <authorList>
            <person name="Lofgren L.A."/>
            <person name="Nguyen N.H."/>
            <person name="Vilgalys R."/>
            <person name="Ruytinx J."/>
            <person name="Liao H.L."/>
            <person name="Branco S."/>
            <person name="Kuo A."/>
            <person name="LaButti K."/>
            <person name="Lipzen A."/>
            <person name="Andreopoulos W."/>
            <person name="Pangilinan J."/>
            <person name="Riley R."/>
            <person name="Hundley H."/>
            <person name="Na H."/>
            <person name="Barry K."/>
            <person name="Grigoriev I.V."/>
            <person name="Stajich J.E."/>
            <person name="Kennedy P.G."/>
        </authorList>
    </citation>
    <scope>NUCLEOTIDE SEQUENCE</scope>
    <source>
        <strain evidence="4">FC423</strain>
    </source>
</reference>
<comment type="catalytic activity">
    <reaction evidence="1">
        <text>ATP + H2O = ADP + phosphate + H(+)</text>
        <dbReference type="Rhea" id="RHEA:13065"/>
        <dbReference type="ChEBI" id="CHEBI:15377"/>
        <dbReference type="ChEBI" id="CHEBI:15378"/>
        <dbReference type="ChEBI" id="CHEBI:30616"/>
        <dbReference type="ChEBI" id="CHEBI:43474"/>
        <dbReference type="ChEBI" id="CHEBI:456216"/>
        <dbReference type="EC" id="5.6.2.3"/>
    </reaction>
</comment>
<dbReference type="Gene3D" id="3.40.970.10">
    <property type="entry name" value="Ribonuclease H1, N-terminal domain"/>
    <property type="match status" value="1"/>
</dbReference>
<evidence type="ECO:0000313" key="5">
    <source>
        <dbReference type="Proteomes" id="UP000823399"/>
    </source>
</evidence>
<dbReference type="PANTHER" id="PTHR47642:SF5">
    <property type="entry name" value="ATP-DEPENDENT DNA HELICASE"/>
    <property type="match status" value="1"/>
</dbReference>
<evidence type="ECO:0000259" key="2">
    <source>
        <dbReference type="Pfam" id="PF01693"/>
    </source>
</evidence>
<sequence>MPARYYAVRIGREGPKIYSDFNDFQTATLGLSGTSGKGFDTLEEAKAWLLAGLPTSVSVSVTQTTTSTTVTWDIKSEDHQSALMSMDTASGESARRYPEPRSGRRWIEYESTSNTLQTIPNSDRLTPPPPYIPLQDAEIPPLPPPPPIIELSEEQRRVLRLVESGKNIFFTGPAGTGKSVLLRAIIELLRCKAGVVAITAPTGIAGMNIGGSTIHSWAGIGLGKESVKELVGVLSSRAIKRWTHTRALIIDESTFDLQC</sequence>
<dbReference type="GO" id="GO:0000723">
    <property type="term" value="P:telomere maintenance"/>
    <property type="evidence" value="ECO:0007669"/>
    <property type="project" value="InterPro"/>
</dbReference>
<keyword evidence="1" id="KW-0234">DNA repair</keyword>
<dbReference type="AlphaFoldDB" id="A0A9P7F8X7"/>
<comment type="similarity">
    <text evidence="1">Belongs to the helicase family.</text>
</comment>
<dbReference type="InterPro" id="IPR009027">
    <property type="entry name" value="Ribosomal_bL9/RNase_H1_N"/>
</dbReference>
<dbReference type="GO" id="GO:0043139">
    <property type="term" value="F:5'-3' DNA helicase activity"/>
    <property type="evidence" value="ECO:0007669"/>
    <property type="project" value="UniProtKB-EC"/>
</dbReference>
<keyword evidence="1" id="KW-0547">Nucleotide-binding</keyword>
<proteinExistence type="inferred from homology"/>
<dbReference type="Pfam" id="PF05970">
    <property type="entry name" value="PIF1"/>
    <property type="match status" value="1"/>
</dbReference>
<dbReference type="Pfam" id="PF01693">
    <property type="entry name" value="Cauli_VI"/>
    <property type="match status" value="1"/>
</dbReference>
<keyword evidence="5" id="KW-1185">Reference proteome</keyword>
<dbReference type="InterPro" id="IPR010285">
    <property type="entry name" value="DNA_helicase_pif1-like_DEAD"/>
</dbReference>
<dbReference type="Gene3D" id="3.40.50.300">
    <property type="entry name" value="P-loop containing nucleotide triphosphate hydrolases"/>
    <property type="match status" value="1"/>
</dbReference>
<keyword evidence="1" id="KW-0378">Hydrolase</keyword>
<comment type="cofactor">
    <cofactor evidence="1">
        <name>Mg(2+)</name>
        <dbReference type="ChEBI" id="CHEBI:18420"/>
    </cofactor>
</comment>
<comment type="caution">
    <text evidence="4">The sequence shown here is derived from an EMBL/GenBank/DDBJ whole genome shotgun (WGS) entry which is preliminary data.</text>
</comment>
<organism evidence="4 5">
    <name type="scientific">Suillus discolor</name>
    <dbReference type="NCBI Taxonomy" id="1912936"/>
    <lineage>
        <taxon>Eukaryota</taxon>
        <taxon>Fungi</taxon>
        <taxon>Dikarya</taxon>
        <taxon>Basidiomycota</taxon>
        <taxon>Agaricomycotina</taxon>
        <taxon>Agaricomycetes</taxon>
        <taxon>Agaricomycetidae</taxon>
        <taxon>Boletales</taxon>
        <taxon>Suillineae</taxon>
        <taxon>Suillaceae</taxon>
        <taxon>Suillus</taxon>
    </lineage>
</organism>
<dbReference type="GO" id="GO:0006281">
    <property type="term" value="P:DNA repair"/>
    <property type="evidence" value="ECO:0007669"/>
    <property type="project" value="UniProtKB-KW"/>
</dbReference>
<dbReference type="Proteomes" id="UP000823399">
    <property type="component" value="Unassembled WGS sequence"/>
</dbReference>
<dbReference type="InterPro" id="IPR027417">
    <property type="entry name" value="P-loop_NTPase"/>
</dbReference>